<gene>
    <name evidence="5" type="ORF">PHJA_001284400</name>
</gene>
<dbReference type="EMBL" id="BMAC01000243">
    <property type="protein sequence ID" value="GFP91404.1"/>
    <property type="molecule type" value="Genomic_DNA"/>
</dbReference>
<keyword evidence="1" id="KW-0479">Metal-binding</keyword>
<organism evidence="5 6">
    <name type="scientific">Phtheirospermum japonicum</name>
    <dbReference type="NCBI Taxonomy" id="374723"/>
    <lineage>
        <taxon>Eukaryota</taxon>
        <taxon>Viridiplantae</taxon>
        <taxon>Streptophyta</taxon>
        <taxon>Embryophyta</taxon>
        <taxon>Tracheophyta</taxon>
        <taxon>Spermatophyta</taxon>
        <taxon>Magnoliopsida</taxon>
        <taxon>eudicotyledons</taxon>
        <taxon>Gunneridae</taxon>
        <taxon>Pentapetalae</taxon>
        <taxon>asterids</taxon>
        <taxon>lamiids</taxon>
        <taxon>Lamiales</taxon>
        <taxon>Orobanchaceae</taxon>
        <taxon>Orobanchaceae incertae sedis</taxon>
        <taxon>Phtheirospermum</taxon>
    </lineage>
</organism>
<comment type="caution">
    <text evidence="5">The sequence shown here is derived from an EMBL/GenBank/DDBJ whole genome shotgun (WGS) entry which is preliminary data.</text>
</comment>
<keyword evidence="2" id="KW-0863">Zinc-finger</keyword>
<feature type="domain" description="CW-type" evidence="4">
    <location>
        <begin position="1"/>
        <end position="55"/>
    </location>
</feature>
<dbReference type="GO" id="GO:0008270">
    <property type="term" value="F:zinc ion binding"/>
    <property type="evidence" value="ECO:0007669"/>
    <property type="project" value="UniProtKB-KW"/>
</dbReference>
<evidence type="ECO:0000259" key="4">
    <source>
        <dbReference type="PROSITE" id="PS51050"/>
    </source>
</evidence>
<evidence type="ECO:0000256" key="1">
    <source>
        <dbReference type="ARBA" id="ARBA00022723"/>
    </source>
</evidence>
<keyword evidence="3" id="KW-0862">Zinc</keyword>
<dbReference type="PANTHER" id="PTHR12396">
    <property type="entry name" value="METHYL-CPG BINDING PROTEIN, MBD"/>
    <property type="match status" value="1"/>
</dbReference>
<dbReference type="AlphaFoldDB" id="A0A830C568"/>
<dbReference type="PANTHER" id="PTHR12396:SF0">
    <property type="entry name" value="METHYL-CPG BINDING DOMAIN PROTEIN-LIKE, ISOFORM C"/>
    <property type="match status" value="1"/>
</dbReference>
<dbReference type="InterPro" id="IPR011124">
    <property type="entry name" value="Znf_CW"/>
</dbReference>
<dbReference type="OrthoDB" id="1721194at2759"/>
<dbReference type="GO" id="GO:0005634">
    <property type="term" value="C:nucleus"/>
    <property type="evidence" value="ECO:0007669"/>
    <property type="project" value="UniProtKB-ARBA"/>
</dbReference>
<name>A0A830C568_9LAMI</name>
<dbReference type="PROSITE" id="PS51050">
    <property type="entry name" value="ZF_CW"/>
    <property type="match status" value="1"/>
</dbReference>
<evidence type="ECO:0000313" key="5">
    <source>
        <dbReference type="EMBL" id="GFP91404.1"/>
    </source>
</evidence>
<sequence length="130" mass="15476">MCTVRCSKCLKWRLIHTKEKYEQIRERIDEEHFQCESAREWQQNICCDDESDVKQDDSLRWAMDKPSIPQTPTGWAGFLCAVSEFKWPPDPNCTAYRYNHISDYVGEFKMKEESEVAEKFLDQVRKSWVG</sequence>
<evidence type="ECO:0000256" key="3">
    <source>
        <dbReference type="ARBA" id="ARBA00022833"/>
    </source>
</evidence>
<accession>A0A830C568</accession>
<proteinExistence type="predicted"/>
<evidence type="ECO:0000256" key="2">
    <source>
        <dbReference type="ARBA" id="ARBA00022771"/>
    </source>
</evidence>
<reference evidence="5" key="1">
    <citation type="submission" date="2020-07" db="EMBL/GenBank/DDBJ databases">
        <title>Ethylene signaling mediates host invasion by parasitic plants.</title>
        <authorList>
            <person name="Yoshida S."/>
        </authorList>
    </citation>
    <scope>NUCLEOTIDE SEQUENCE</scope>
    <source>
        <strain evidence="5">Okayama</strain>
    </source>
</reference>
<dbReference type="Proteomes" id="UP000653305">
    <property type="component" value="Unassembled WGS sequence"/>
</dbReference>
<protein>
    <submittedName>
        <fullName evidence="5">Methyl-cpg-binding domain-containing protein 2</fullName>
    </submittedName>
</protein>
<keyword evidence="6" id="KW-1185">Reference proteome</keyword>
<evidence type="ECO:0000313" key="6">
    <source>
        <dbReference type="Proteomes" id="UP000653305"/>
    </source>
</evidence>